<dbReference type="EMBL" id="CM042048">
    <property type="protein sequence ID" value="KAI3757582.1"/>
    <property type="molecule type" value="Genomic_DNA"/>
</dbReference>
<evidence type="ECO:0000313" key="2">
    <source>
        <dbReference type="Proteomes" id="UP001055879"/>
    </source>
</evidence>
<protein>
    <submittedName>
        <fullName evidence="1">Uncharacterized protein</fullName>
    </submittedName>
</protein>
<sequence>MFLWALFVIALTTSYLSFQGFVAFNRRYLQHTTSWSHGGNIGVIEREKKIHSFVQICRSNDLSILVTGTTGFVGIHLSPFQANDYALVSGGGWRLNKLRFFKRRMRRNVVDGIIVYIR</sequence>
<reference evidence="2" key="1">
    <citation type="journal article" date="2022" name="Mol. Ecol. Resour.">
        <title>The genomes of chicory, endive, great burdock and yacon provide insights into Asteraceae palaeo-polyploidization history and plant inulin production.</title>
        <authorList>
            <person name="Fan W."/>
            <person name="Wang S."/>
            <person name="Wang H."/>
            <person name="Wang A."/>
            <person name="Jiang F."/>
            <person name="Liu H."/>
            <person name="Zhao H."/>
            <person name="Xu D."/>
            <person name="Zhang Y."/>
        </authorList>
    </citation>
    <scope>NUCLEOTIDE SEQUENCE [LARGE SCALE GENOMIC DNA]</scope>
    <source>
        <strain evidence="2">cv. Niubang</strain>
    </source>
</reference>
<proteinExistence type="predicted"/>
<gene>
    <name evidence="1" type="ORF">L6452_05123</name>
</gene>
<name>A0ACB9EFI5_ARCLA</name>
<accession>A0ACB9EFI5</accession>
<evidence type="ECO:0000313" key="1">
    <source>
        <dbReference type="EMBL" id="KAI3757582.1"/>
    </source>
</evidence>
<organism evidence="1 2">
    <name type="scientific">Arctium lappa</name>
    <name type="common">Greater burdock</name>
    <name type="synonym">Lappa major</name>
    <dbReference type="NCBI Taxonomy" id="4217"/>
    <lineage>
        <taxon>Eukaryota</taxon>
        <taxon>Viridiplantae</taxon>
        <taxon>Streptophyta</taxon>
        <taxon>Embryophyta</taxon>
        <taxon>Tracheophyta</taxon>
        <taxon>Spermatophyta</taxon>
        <taxon>Magnoliopsida</taxon>
        <taxon>eudicotyledons</taxon>
        <taxon>Gunneridae</taxon>
        <taxon>Pentapetalae</taxon>
        <taxon>asterids</taxon>
        <taxon>campanulids</taxon>
        <taxon>Asterales</taxon>
        <taxon>Asteraceae</taxon>
        <taxon>Carduoideae</taxon>
        <taxon>Cardueae</taxon>
        <taxon>Arctiinae</taxon>
        <taxon>Arctium</taxon>
    </lineage>
</organism>
<reference evidence="1 2" key="2">
    <citation type="journal article" date="2022" name="Mol. Ecol. Resour.">
        <title>The genomes of chicory, endive, great burdock and yacon provide insights into Asteraceae paleo-polyploidization history and plant inulin production.</title>
        <authorList>
            <person name="Fan W."/>
            <person name="Wang S."/>
            <person name="Wang H."/>
            <person name="Wang A."/>
            <person name="Jiang F."/>
            <person name="Liu H."/>
            <person name="Zhao H."/>
            <person name="Xu D."/>
            <person name="Zhang Y."/>
        </authorList>
    </citation>
    <scope>NUCLEOTIDE SEQUENCE [LARGE SCALE GENOMIC DNA]</scope>
    <source>
        <strain evidence="2">cv. Niubang</strain>
    </source>
</reference>
<dbReference type="Proteomes" id="UP001055879">
    <property type="component" value="Linkage Group LG02"/>
</dbReference>
<keyword evidence="2" id="KW-1185">Reference proteome</keyword>
<comment type="caution">
    <text evidence="1">The sequence shown here is derived from an EMBL/GenBank/DDBJ whole genome shotgun (WGS) entry which is preliminary data.</text>
</comment>